<dbReference type="EMBL" id="JAWDGP010000628">
    <property type="protein sequence ID" value="KAK3798749.1"/>
    <property type="molecule type" value="Genomic_DNA"/>
</dbReference>
<keyword evidence="2" id="KW-0408">Iron</keyword>
<dbReference type="GO" id="GO:0051536">
    <property type="term" value="F:iron-sulfur cluster binding"/>
    <property type="evidence" value="ECO:0007669"/>
    <property type="project" value="UniProtKB-KW"/>
</dbReference>
<dbReference type="SUPFAM" id="SSF53732">
    <property type="entry name" value="Aconitase iron-sulfur domain"/>
    <property type="match status" value="1"/>
</dbReference>
<keyword evidence="3" id="KW-0411">Iron-sulfur</keyword>
<dbReference type="GO" id="GO:0046872">
    <property type="term" value="F:metal ion binding"/>
    <property type="evidence" value="ECO:0007669"/>
    <property type="project" value="UniProtKB-KW"/>
</dbReference>
<dbReference type="InterPro" id="IPR006249">
    <property type="entry name" value="Aconitase/IRP2"/>
</dbReference>
<name>A0AAE1E8Y7_9GAST</name>
<evidence type="ECO:0000313" key="6">
    <source>
        <dbReference type="Proteomes" id="UP001283361"/>
    </source>
</evidence>
<reference evidence="5" key="1">
    <citation type="journal article" date="2023" name="G3 (Bethesda)">
        <title>A reference genome for the long-term kleptoplast-retaining sea slug Elysia crispata morphotype clarki.</title>
        <authorList>
            <person name="Eastman K.E."/>
            <person name="Pendleton A.L."/>
            <person name="Shaikh M.A."/>
            <person name="Suttiyut T."/>
            <person name="Ogas R."/>
            <person name="Tomko P."/>
            <person name="Gavelis G."/>
            <person name="Widhalm J.R."/>
            <person name="Wisecaver J.H."/>
        </authorList>
    </citation>
    <scope>NUCLEOTIDE SEQUENCE</scope>
    <source>
        <strain evidence="5">ECLA1</strain>
    </source>
</reference>
<proteinExistence type="predicted"/>
<accession>A0AAE1E8Y7</accession>
<evidence type="ECO:0000313" key="5">
    <source>
        <dbReference type="EMBL" id="KAK3798749.1"/>
    </source>
</evidence>
<dbReference type="Proteomes" id="UP001283361">
    <property type="component" value="Unassembled WGS sequence"/>
</dbReference>
<sequence>MAATAENPFSSITKEIQIGDTKYKYYDISELGKEKLARLPYSVRVLLESAVRNCDGFHVKQDDVSRILDWEKNRSAQAEIPFRPARVILQDFTGVPTVVDFAAMRDAVKRLGGDPDKINPICPTDLVIDHSVQVDVSRR</sequence>
<keyword evidence="6" id="KW-1185">Reference proteome</keyword>
<dbReference type="AlphaFoldDB" id="A0AAE1E8Y7"/>
<evidence type="ECO:0000256" key="3">
    <source>
        <dbReference type="ARBA" id="ARBA00023014"/>
    </source>
</evidence>
<dbReference type="InterPro" id="IPR036008">
    <property type="entry name" value="Aconitase_4Fe-4S_dom"/>
</dbReference>
<feature type="domain" description="Aconitase/3-isopropylmalate dehydratase large subunit alpha/beta/alpha" evidence="4">
    <location>
        <begin position="70"/>
        <end position="133"/>
    </location>
</feature>
<organism evidence="5 6">
    <name type="scientific">Elysia crispata</name>
    <name type="common">lettuce slug</name>
    <dbReference type="NCBI Taxonomy" id="231223"/>
    <lineage>
        <taxon>Eukaryota</taxon>
        <taxon>Metazoa</taxon>
        <taxon>Spiralia</taxon>
        <taxon>Lophotrochozoa</taxon>
        <taxon>Mollusca</taxon>
        <taxon>Gastropoda</taxon>
        <taxon>Heterobranchia</taxon>
        <taxon>Euthyneura</taxon>
        <taxon>Panpulmonata</taxon>
        <taxon>Sacoglossa</taxon>
        <taxon>Placobranchoidea</taxon>
        <taxon>Plakobranchidae</taxon>
        <taxon>Elysia</taxon>
    </lineage>
</organism>
<dbReference type="PANTHER" id="PTHR11670">
    <property type="entry name" value="ACONITASE/IRON-RESPONSIVE ELEMENT FAMILY MEMBER"/>
    <property type="match status" value="1"/>
</dbReference>
<protein>
    <recommendedName>
        <fullName evidence="4">Aconitase/3-isopropylmalate dehydratase large subunit alpha/beta/alpha domain-containing protein</fullName>
    </recommendedName>
</protein>
<dbReference type="InterPro" id="IPR015931">
    <property type="entry name" value="Acnase/IPM_dHydase_lsu_aba_1/3"/>
</dbReference>
<evidence type="ECO:0000259" key="4">
    <source>
        <dbReference type="Pfam" id="PF00330"/>
    </source>
</evidence>
<evidence type="ECO:0000256" key="1">
    <source>
        <dbReference type="ARBA" id="ARBA00022723"/>
    </source>
</evidence>
<evidence type="ECO:0000256" key="2">
    <source>
        <dbReference type="ARBA" id="ARBA00023004"/>
    </source>
</evidence>
<dbReference type="Gene3D" id="3.30.499.10">
    <property type="entry name" value="Aconitase, domain 3"/>
    <property type="match status" value="1"/>
</dbReference>
<gene>
    <name evidence="5" type="ORF">RRG08_064308</name>
</gene>
<dbReference type="InterPro" id="IPR001030">
    <property type="entry name" value="Acoase/IPM_deHydtase_lsu_aba"/>
</dbReference>
<comment type="caution">
    <text evidence="5">The sequence shown here is derived from an EMBL/GenBank/DDBJ whole genome shotgun (WGS) entry which is preliminary data.</text>
</comment>
<keyword evidence="1" id="KW-0479">Metal-binding</keyword>
<dbReference type="Pfam" id="PF00330">
    <property type="entry name" value="Aconitase"/>
    <property type="match status" value="1"/>
</dbReference>